<reference evidence="1" key="1">
    <citation type="submission" date="2022-03" db="EMBL/GenBank/DDBJ databases">
        <authorList>
            <person name="Sayadi A."/>
        </authorList>
    </citation>
    <scope>NUCLEOTIDE SEQUENCE</scope>
</reference>
<proteinExistence type="predicted"/>
<dbReference type="EMBL" id="CAKOFQ010006801">
    <property type="protein sequence ID" value="CAH1972705.1"/>
    <property type="molecule type" value="Genomic_DNA"/>
</dbReference>
<protein>
    <submittedName>
        <fullName evidence="1">Uncharacterized protein</fullName>
    </submittedName>
</protein>
<evidence type="ECO:0000313" key="2">
    <source>
        <dbReference type="Proteomes" id="UP001152888"/>
    </source>
</evidence>
<organism evidence="1 2">
    <name type="scientific">Acanthoscelides obtectus</name>
    <name type="common">Bean weevil</name>
    <name type="synonym">Bruchus obtectus</name>
    <dbReference type="NCBI Taxonomy" id="200917"/>
    <lineage>
        <taxon>Eukaryota</taxon>
        <taxon>Metazoa</taxon>
        <taxon>Ecdysozoa</taxon>
        <taxon>Arthropoda</taxon>
        <taxon>Hexapoda</taxon>
        <taxon>Insecta</taxon>
        <taxon>Pterygota</taxon>
        <taxon>Neoptera</taxon>
        <taxon>Endopterygota</taxon>
        <taxon>Coleoptera</taxon>
        <taxon>Polyphaga</taxon>
        <taxon>Cucujiformia</taxon>
        <taxon>Chrysomeloidea</taxon>
        <taxon>Chrysomelidae</taxon>
        <taxon>Bruchinae</taxon>
        <taxon>Bruchini</taxon>
        <taxon>Acanthoscelides</taxon>
    </lineage>
</organism>
<dbReference type="AlphaFoldDB" id="A0A9P0P6X0"/>
<name>A0A9P0P6X0_ACAOB</name>
<comment type="caution">
    <text evidence="1">The sequence shown here is derived from an EMBL/GenBank/DDBJ whole genome shotgun (WGS) entry which is preliminary data.</text>
</comment>
<keyword evidence="2" id="KW-1185">Reference proteome</keyword>
<sequence>MSEDLVWKRKTLRGQICQLIVSKVAAISSQNLLKPKTPAHSDKDLKISKSSVCFLDKISAHREPNPKRRVADLP</sequence>
<accession>A0A9P0P6X0</accession>
<evidence type="ECO:0000313" key="1">
    <source>
        <dbReference type="EMBL" id="CAH1972705.1"/>
    </source>
</evidence>
<gene>
    <name evidence="1" type="ORF">ACAOBT_LOCUS10150</name>
</gene>
<dbReference type="Proteomes" id="UP001152888">
    <property type="component" value="Unassembled WGS sequence"/>
</dbReference>